<name>A0A7D7IJV9_9ORTO</name>
<reference evidence="1" key="1">
    <citation type="journal article" date="2019" name="PLoS Pathog.">
        <title>Re-assessing the diversity of negative strand RNA viruses in insects.</title>
        <authorList>
            <person name="Kafer S."/>
            <person name="Paraskevopoulou S."/>
            <person name="Zirkel F."/>
            <person name="Wieseke N."/>
            <person name="Donath A."/>
            <person name="Petersen M."/>
            <person name="Jones T.C."/>
            <person name="Liu S."/>
            <person name="Zhou X."/>
            <person name="Middendorf M."/>
            <person name="Junglen S."/>
            <person name="Misof B."/>
            <person name="Drosten C."/>
        </authorList>
    </citation>
    <scope>NUCLEOTIDE SEQUENCE</scope>
    <source>
        <strain evidence="1">OKIAV178</strain>
    </source>
</reference>
<dbReference type="EMBL" id="MT153390">
    <property type="protein sequence ID" value="QMP82167.1"/>
    <property type="molecule type" value="Viral_cRNA"/>
</dbReference>
<accession>A0A7D7IJV9</accession>
<sequence length="809" mass="93604">METKSDSCAKSILLKASRSILKLSQSSLNIIKTRKMYHTKLIERSSRCTKDPNPLATTMILLNQKYPLAITKSSAKRHGVPSSYLCPGSTTQSEDTHMHDRVLARLSTLDWWINRSVIPSENLKRLAEVLFKVPDSQVETYYGIKWEDSRIKWGQPTLQRNLVRTNTPIVDIPLSLRNAAIKEVFFPEFSIPHPRLPSGVVEDLKREMNVILEDNMPLTKQLRILLNALDPRERYLPILPSSEERIIQIKHAVVHNNLVLVNYTQPNNKNQSLWLPSFRNLVSSIIYESKIQNIPTEEIKEICLSSTISNMDFMTMMESVRATDSLEFLWIKALFDRPTTLEHTRGSMTVCPDPREGREIQIYNKKMIPRAIKMGNQVVNFKYMNMRGKFVYNGQVLIEIVSNYTTARDLLSLLKEIAKYIGYRYQDTNDIRPHLNDRTIEKFVDYNPHKFLDCNLTSFSRIGGLKEGENCGKFRLQPNSEYLTTGCYHVTLDEKLDILLPGTQLKIIVDPKRESLKPFPDDVVCKNYRMIRCFNLKETIKEMFYFYLRNVTELIEKVRGNNFQWKNIYMRKFTGGVGKQMSYMARSIAVRLIDTAKTNYHYLCFIYCFCGIDPKDSVHGPLSYVLSDGTVIDMSAEQGIFVYSQEHNSYLLYGMKVGRGLKKINKADLLKGILEGYKIVHPAMEGVKLSNIRYLETQSHTIEEGESRNAYVGGTLYTFVKDSSINFSMRSTVNRHLEETIRRIESQGKRIIMGKRWLETEEFDYEHFPPDKKKRKIEEENIVTEYSDEVIVGSSGDDDYVPDDIYDSD</sequence>
<organism evidence="1">
    <name type="scientific">Lepidopteran orthomyxo-related virus OKIAV178</name>
    <dbReference type="NCBI Taxonomy" id="2746278"/>
    <lineage>
        <taxon>Viruses</taxon>
        <taxon>Riboviria</taxon>
        <taxon>Orthornavirae</taxon>
        <taxon>Negarnaviricota</taxon>
        <taxon>Polyploviricotina</taxon>
        <taxon>Insthoviricetes</taxon>
        <taxon>Articulavirales</taxon>
        <taxon>Orthomyxoviridae</taxon>
    </lineage>
</organism>
<protein>
    <submittedName>
        <fullName evidence="1">Polymerase PB2</fullName>
    </submittedName>
</protein>
<reference evidence="1" key="2">
    <citation type="submission" date="2020-03" db="EMBL/GenBank/DDBJ databases">
        <authorList>
            <person name="Kafer S."/>
            <person name="Paraskevopoulou S."/>
            <person name="Zirkel F."/>
            <person name="Wieseke N."/>
            <person name="Donath A."/>
            <person name="Petersen M."/>
            <person name="Jones T.C."/>
            <person name="Liu S."/>
            <person name="Zhou X."/>
            <person name="Middendorf M."/>
            <person name="Junglen S."/>
            <person name="Misof B."/>
            <person name="Drosten C."/>
        </authorList>
    </citation>
    <scope>NUCLEOTIDE SEQUENCE</scope>
    <source>
        <strain evidence="1">OKIAV178</strain>
    </source>
</reference>
<evidence type="ECO:0000313" key="1">
    <source>
        <dbReference type="EMBL" id="QMP82167.1"/>
    </source>
</evidence>
<proteinExistence type="predicted"/>